<comment type="caution">
    <text evidence="4">The sequence shown here is derived from an EMBL/GenBank/DDBJ whole genome shotgun (WGS) entry which is preliminary data.</text>
</comment>
<protein>
    <submittedName>
        <fullName evidence="4">DegT/DnrJ/EryC1/StrS family aminotransferase</fullName>
        <ecNumber evidence="4">2.6.1.-</ecNumber>
    </submittedName>
</protein>
<dbReference type="PANTHER" id="PTHR30244:SF9">
    <property type="entry name" value="PROTEIN RV3402C"/>
    <property type="match status" value="1"/>
</dbReference>
<keyword evidence="4" id="KW-0067">ATP-binding</keyword>
<gene>
    <name evidence="4" type="ORF">QO231_02540</name>
</gene>
<dbReference type="GO" id="GO:0008483">
    <property type="term" value="F:transaminase activity"/>
    <property type="evidence" value="ECO:0007669"/>
    <property type="project" value="UniProtKB-KW"/>
</dbReference>
<name>A0ABU3VAE1_9RHOB</name>
<evidence type="ECO:0000313" key="4">
    <source>
        <dbReference type="EMBL" id="MDU9002729.1"/>
    </source>
</evidence>
<dbReference type="InterPro" id="IPR015421">
    <property type="entry name" value="PyrdxlP-dep_Trfase_major"/>
</dbReference>
<dbReference type="InterPro" id="IPR000653">
    <property type="entry name" value="DegT/StrS_aminotransferase"/>
</dbReference>
<sequence length="369" mass="41015">MMDEIFVTKPYLPPLEDFTPYLQEIWDSGILSNCGPFHTEFERQLADYLGVPHISLFNNGTIALVTALQAMGNDGEVITTPFSFVATSHAIMWNRQTPVFVDIEPDSMNLDPDQVEAAITPNTRAIVPVHCYGNVARVADFEDIARRHGLKLIYDAAHAFGVEDAQGSVLNHGDLSTLSLHATKVFNTFEGGAIICKTAEMKDMIDKLKNFGHEGETSVVATGINGKMSEINAAFGLLQLKHIDGIIDRRAEISARYRAAIDAIHGLDYLAPALGGQRPNHAYFPVLVRPDYHMSRDELYHWMKSNGVHPRRYFYPLITEFDMYKGLPSADPANLPIATSMADQVLCLPIYPDLTEADLSRIIDLLQPK</sequence>
<dbReference type="Gene3D" id="3.40.640.10">
    <property type="entry name" value="Type I PLP-dependent aspartate aminotransferase-like (Major domain)"/>
    <property type="match status" value="1"/>
</dbReference>
<reference evidence="5" key="1">
    <citation type="submission" date="2023-05" db="EMBL/GenBank/DDBJ databases">
        <title>Sedimentitalea sp. nov. JM2-8.</title>
        <authorList>
            <person name="Huang J."/>
        </authorList>
    </citation>
    <scope>NUCLEOTIDE SEQUENCE [LARGE SCALE GENOMIC DNA]</scope>
    <source>
        <strain evidence="5">KHS03</strain>
    </source>
</reference>
<dbReference type="RefSeq" id="WP_316772958.1">
    <property type="nucleotide sequence ID" value="NZ_JASMWN010000001.1"/>
</dbReference>
<dbReference type="Pfam" id="PF01041">
    <property type="entry name" value="DegT_DnrJ_EryC1"/>
    <property type="match status" value="1"/>
</dbReference>
<dbReference type="CDD" id="cd00616">
    <property type="entry name" value="AHBA_syn"/>
    <property type="match status" value="1"/>
</dbReference>
<keyword evidence="4" id="KW-0032">Aminotransferase</keyword>
<comment type="similarity">
    <text evidence="2 3">Belongs to the DegT/DnrJ/EryC1 family.</text>
</comment>
<accession>A0ABU3VAE1</accession>
<keyword evidence="4" id="KW-0347">Helicase</keyword>
<organism evidence="4 5">
    <name type="scientific">Sedimentitalea todarodis</name>
    <dbReference type="NCBI Taxonomy" id="1631240"/>
    <lineage>
        <taxon>Bacteria</taxon>
        <taxon>Pseudomonadati</taxon>
        <taxon>Pseudomonadota</taxon>
        <taxon>Alphaproteobacteria</taxon>
        <taxon>Rhodobacterales</taxon>
        <taxon>Paracoccaceae</taxon>
        <taxon>Sedimentitalea</taxon>
    </lineage>
</organism>
<evidence type="ECO:0000256" key="3">
    <source>
        <dbReference type="RuleBase" id="RU004508"/>
    </source>
</evidence>
<proteinExistence type="inferred from homology"/>
<dbReference type="EC" id="2.6.1.-" evidence="4"/>
<keyword evidence="4" id="KW-0378">Hydrolase</keyword>
<dbReference type="PIRSF" id="PIRSF000390">
    <property type="entry name" value="PLP_StrS"/>
    <property type="match status" value="1"/>
</dbReference>
<evidence type="ECO:0000256" key="1">
    <source>
        <dbReference type="ARBA" id="ARBA00022898"/>
    </source>
</evidence>
<dbReference type="SUPFAM" id="SSF53383">
    <property type="entry name" value="PLP-dependent transferases"/>
    <property type="match status" value="1"/>
</dbReference>
<dbReference type="InterPro" id="IPR015424">
    <property type="entry name" value="PyrdxlP-dep_Trfase"/>
</dbReference>
<keyword evidence="4" id="KW-0547">Nucleotide-binding</keyword>
<dbReference type="GO" id="GO:0004386">
    <property type="term" value="F:helicase activity"/>
    <property type="evidence" value="ECO:0007669"/>
    <property type="project" value="UniProtKB-KW"/>
</dbReference>
<dbReference type="PANTHER" id="PTHR30244">
    <property type="entry name" value="TRANSAMINASE"/>
    <property type="match status" value="1"/>
</dbReference>
<keyword evidence="5" id="KW-1185">Reference proteome</keyword>
<evidence type="ECO:0000256" key="2">
    <source>
        <dbReference type="ARBA" id="ARBA00037999"/>
    </source>
</evidence>
<evidence type="ECO:0000313" key="5">
    <source>
        <dbReference type="Proteomes" id="UP001255416"/>
    </source>
</evidence>
<dbReference type="Proteomes" id="UP001255416">
    <property type="component" value="Unassembled WGS sequence"/>
</dbReference>
<dbReference type="EMBL" id="JASMWN010000001">
    <property type="protein sequence ID" value="MDU9002729.1"/>
    <property type="molecule type" value="Genomic_DNA"/>
</dbReference>
<keyword evidence="1 3" id="KW-0663">Pyridoxal phosphate</keyword>
<keyword evidence="4" id="KW-0808">Transferase</keyword>